<feature type="transmembrane region" description="Helical" evidence="7">
    <location>
        <begin position="113"/>
        <end position="141"/>
    </location>
</feature>
<keyword evidence="2" id="KW-1003">Cell membrane</keyword>
<sequence>MKKQKGIPIGQNQIFVRAQDLSLRICSCCGVLNHLPKTAQSNIDITIRCERCHTLLHRRKPNSLSKTLALVLAASILYIPANILPMTITESLFGDQEDTILTGVIYFWQSGDYLVATVIFCASIFIPLLKLIILFFLLMVVHFQTTQRIQFSPAICTKLYRIVEMVGRWSMIDVFVVSLLTALIQIQSLATIFAGPGAVAFAAVVVLTLFASLSFDPKIIWDNYFVALENSKKQSGSLDHPLVPHSLNTHQ</sequence>
<evidence type="ECO:0000256" key="2">
    <source>
        <dbReference type="ARBA" id="ARBA00022475"/>
    </source>
</evidence>
<dbReference type="RefSeq" id="WP_054581997.1">
    <property type="nucleotide sequence ID" value="NZ_CP012808.1"/>
</dbReference>
<dbReference type="AlphaFoldDB" id="A0A0N9W2Y3"/>
<name>A0A0N9W2Y3_9GAMM</name>
<evidence type="ECO:0000313" key="9">
    <source>
        <dbReference type="Proteomes" id="UP000064939"/>
    </source>
</evidence>
<reference evidence="8 9" key="1">
    <citation type="journal article" date="2015" name="Int. J. Syst. Evol. Microbiol.">
        <title>Acinetobacter equi sp. nov. isolated from horse faeces.</title>
        <authorList>
            <person name="Poppel M.T."/>
            <person name="Skiebe E."/>
            <person name="Laue M."/>
            <person name="Bergmann H."/>
            <person name="Ebersberger I."/>
            <person name="Garn T."/>
            <person name="Fruth A."/>
            <person name="Baumgardt S."/>
            <person name="Busse H.J."/>
            <person name="Wilharm G."/>
        </authorList>
    </citation>
    <scope>NUCLEOTIDE SEQUENCE [LARGE SCALE GENOMIC DNA]</scope>
    <source>
        <strain evidence="8 9">114</strain>
    </source>
</reference>
<evidence type="ECO:0000256" key="4">
    <source>
        <dbReference type="ARBA" id="ARBA00022692"/>
    </source>
</evidence>
<evidence type="ECO:0000256" key="3">
    <source>
        <dbReference type="ARBA" id="ARBA00022519"/>
    </source>
</evidence>
<dbReference type="Proteomes" id="UP000064939">
    <property type="component" value="Chromosome"/>
</dbReference>
<protein>
    <submittedName>
        <fullName evidence="8">Paraquat-inducible protein A</fullName>
    </submittedName>
</protein>
<accession>A0A0N9W2Y3</accession>
<dbReference type="InterPro" id="IPR051800">
    <property type="entry name" value="PqiA-PqiB_transport"/>
</dbReference>
<organism evidence="8 9">
    <name type="scientific">Acinetobacter equi</name>
    <dbReference type="NCBI Taxonomy" id="1324350"/>
    <lineage>
        <taxon>Bacteria</taxon>
        <taxon>Pseudomonadati</taxon>
        <taxon>Pseudomonadota</taxon>
        <taxon>Gammaproteobacteria</taxon>
        <taxon>Moraxellales</taxon>
        <taxon>Moraxellaceae</taxon>
        <taxon>Acinetobacter</taxon>
    </lineage>
</organism>
<feature type="transmembrane region" description="Helical" evidence="7">
    <location>
        <begin position="192"/>
        <end position="215"/>
    </location>
</feature>
<dbReference type="OrthoDB" id="9800207at2"/>
<evidence type="ECO:0000256" key="1">
    <source>
        <dbReference type="ARBA" id="ARBA00004533"/>
    </source>
</evidence>
<dbReference type="EMBL" id="CP012808">
    <property type="protein sequence ID" value="ALH96114.1"/>
    <property type="molecule type" value="Genomic_DNA"/>
</dbReference>
<feature type="transmembrane region" description="Helical" evidence="7">
    <location>
        <begin position="162"/>
        <end position="186"/>
    </location>
</feature>
<evidence type="ECO:0000256" key="5">
    <source>
        <dbReference type="ARBA" id="ARBA00022989"/>
    </source>
</evidence>
<feature type="transmembrane region" description="Helical" evidence="7">
    <location>
        <begin position="68"/>
        <end position="93"/>
    </location>
</feature>
<keyword evidence="4 7" id="KW-0812">Transmembrane</keyword>
<keyword evidence="6 7" id="KW-0472">Membrane</keyword>
<keyword evidence="5 7" id="KW-1133">Transmembrane helix</keyword>
<proteinExistence type="predicted"/>
<dbReference type="GO" id="GO:0005886">
    <property type="term" value="C:plasma membrane"/>
    <property type="evidence" value="ECO:0007669"/>
    <property type="project" value="UniProtKB-SubCell"/>
</dbReference>
<dbReference type="Pfam" id="PF04403">
    <property type="entry name" value="PqiA"/>
    <property type="match status" value="1"/>
</dbReference>
<keyword evidence="9" id="KW-1185">Reference proteome</keyword>
<gene>
    <name evidence="8" type="ORF">AOY20_11540</name>
</gene>
<evidence type="ECO:0000313" key="8">
    <source>
        <dbReference type="EMBL" id="ALH96114.1"/>
    </source>
</evidence>
<dbReference type="InterPro" id="IPR007498">
    <property type="entry name" value="PqiA-like"/>
</dbReference>
<keyword evidence="3" id="KW-0997">Cell inner membrane</keyword>
<dbReference type="STRING" id="1324350.AOY20_11540"/>
<evidence type="ECO:0000256" key="7">
    <source>
        <dbReference type="SAM" id="Phobius"/>
    </source>
</evidence>
<evidence type="ECO:0000256" key="6">
    <source>
        <dbReference type="ARBA" id="ARBA00023136"/>
    </source>
</evidence>
<dbReference type="PANTHER" id="PTHR30462">
    <property type="entry name" value="INTERMEMBRANE TRANSPORT PROTEIN PQIB-RELATED"/>
    <property type="match status" value="1"/>
</dbReference>
<comment type="subcellular location">
    <subcellularLocation>
        <location evidence="1">Cell inner membrane</location>
    </subcellularLocation>
</comment>
<dbReference type="PANTHER" id="PTHR30462:SF3">
    <property type="entry name" value="INTERMEMBRANE TRANSPORT PROTEIN PQIA"/>
    <property type="match status" value="1"/>
</dbReference>
<dbReference type="KEGG" id="aei:AOY20_11540"/>